<protein>
    <submittedName>
        <fullName evidence="2">Uncharacterized protein LOC104237573</fullName>
    </submittedName>
</protein>
<dbReference type="InterPro" id="IPR043128">
    <property type="entry name" value="Rev_trsase/Diguanyl_cyclase"/>
</dbReference>
<dbReference type="AlphaFoldDB" id="A0A1U7XT26"/>
<dbReference type="Gene3D" id="3.10.10.10">
    <property type="entry name" value="HIV Type 1 Reverse Transcriptase, subunit A, domain 1"/>
    <property type="match status" value="1"/>
</dbReference>
<dbReference type="SUPFAM" id="SSF56672">
    <property type="entry name" value="DNA/RNA polymerases"/>
    <property type="match status" value="1"/>
</dbReference>
<reference evidence="1" key="1">
    <citation type="journal article" date="2013" name="Genome Biol.">
        <title>Reference genomes and transcriptomes of Nicotiana sylvestris and Nicotiana tomentosiformis.</title>
        <authorList>
            <person name="Sierro N."/>
            <person name="Battey J.N."/>
            <person name="Ouadi S."/>
            <person name="Bovet L."/>
            <person name="Goepfert S."/>
            <person name="Bakaher N."/>
            <person name="Peitsch M.C."/>
            <person name="Ivanov N.V."/>
        </authorList>
    </citation>
    <scope>NUCLEOTIDE SEQUENCE [LARGE SCALE GENOMIC DNA]</scope>
</reference>
<gene>
    <name evidence="2" type="primary">LOC104237573</name>
</gene>
<dbReference type="RefSeq" id="XP_009790049.1">
    <property type="nucleotide sequence ID" value="XM_009791747.1"/>
</dbReference>
<feature type="non-terminal residue" evidence="2">
    <location>
        <position position="134"/>
    </location>
</feature>
<dbReference type="Gene3D" id="3.30.70.270">
    <property type="match status" value="1"/>
</dbReference>
<dbReference type="Proteomes" id="UP000189701">
    <property type="component" value="Unplaced"/>
</dbReference>
<evidence type="ECO:0000313" key="1">
    <source>
        <dbReference type="Proteomes" id="UP000189701"/>
    </source>
</evidence>
<dbReference type="PANTHER" id="PTHR33067:SF9">
    <property type="entry name" value="RNA-DIRECTED DNA POLYMERASE"/>
    <property type="match status" value="1"/>
</dbReference>
<dbReference type="PANTHER" id="PTHR33067">
    <property type="entry name" value="RNA-DIRECTED DNA POLYMERASE-RELATED"/>
    <property type="match status" value="1"/>
</dbReference>
<organism evidence="1 2">
    <name type="scientific">Nicotiana sylvestris</name>
    <name type="common">Wood tobacco</name>
    <name type="synonym">South American tobacco</name>
    <dbReference type="NCBI Taxonomy" id="4096"/>
    <lineage>
        <taxon>Eukaryota</taxon>
        <taxon>Viridiplantae</taxon>
        <taxon>Streptophyta</taxon>
        <taxon>Embryophyta</taxon>
        <taxon>Tracheophyta</taxon>
        <taxon>Spermatophyta</taxon>
        <taxon>Magnoliopsida</taxon>
        <taxon>eudicotyledons</taxon>
        <taxon>Gunneridae</taxon>
        <taxon>Pentapetalae</taxon>
        <taxon>asterids</taxon>
        <taxon>lamiids</taxon>
        <taxon>Solanales</taxon>
        <taxon>Solanaceae</taxon>
        <taxon>Nicotianoideae</taxon>
        <taxon>Nicotianeae</taxon>
        <taxon>Nicotiana</taxon>
    </lineage>
</organism>
<proteinExistence type="predicted"/>
<keyword evidence="1" id="KW-1185">Reference proteome</keyword>
<accession>A0A1U7XT26</accession>
<evidence type="ECO:0000313" key="2">
    <source>
        <dbReference type="RefSeq" id="XP_009790049.1"/>
    </source>
</evidence>
<dbReference type="Gene3D" id="2.40.70.10">
    <property type="entry name" value="Acid Proteases"/>
    <property type="match status" value="1"/>
</dbReference>
<dbReference type="InterPro" id="IPR043502">
    <property type="entry name" value="DNA/RNA_pol_sf"/>
</dbReference>
<sequence>MEDRAMKMSLGIIDDVLVRVDMFIFPADFVILDCEVDYEVPIILGRPFLATQKVLVDVEAGELTFRVGGMTVVTNEQNELIPIGLSTDERYSGYNKILIALENQEKTTFTCPYDNFAFSRMPFGLCNALATFQR</sequence>
<dbReference type="InterPro" id="IPR021109">
    <property type="entry name" value="Peptidase_aspartic_dom_sf"/>
</dbReference>
<name>A0A1U7XT26_NICSY</name>
<dbReference type="eggNOG" id="KOG0017">
    <property type="taxonomic scope" value="Eukaryota"/>
</dbReference>
<reference evidence="2" key="2">
    <citation type="submission" date="2025-08" db="UniProtKB">
        <authorList>
            <consortium name="RefSeq"/>
        </authorList>
    </citation>
    <scope>IDENTIFICATION</scope>
    <source>
        <tissue evidence="2">Leaf</tissue>
    </source>
</reference>